<dbReference type="PANTHER" id="PTHR46033">
    <property type="entry name" value="PROTEIN MAIN-LIKE 2"/>
    <property type="match status" value="1"/>
</dbReference>
<dbReference type="Proteomes" id="UP001341840">
    <property type="component" value="Unassembled WGS sequence"/>
</dbReference>
<name>A0ABU6Y8Q2_9FABA</name>
<organism evidence="1 2">
    <name type="scientific">Stylosanthes scabra</name>
    <dbReference type="NCBI Taxonomy" id="79078"/>
    <lineage>
        <taxon>Eukaryota</taxon>
        <taxon>Viridiplantae</taxon>
        <taxon>Streptophyta</taxon>
        <taxon>Embryophyta</taxon>
        <taxon>Tracheophyta</taxon>
        <taxon>Spermatophyta</taxon>
        <taxon>Magnoliopsida</taxon>
        <taxon>eudicotyledons</taxon>
        <taxon>Gunneridae</taxon>
        <taxon>Pentapetalae</taxon>
        <taxon>rosids</taxon>
        <taxon>fabids</taxon>
        <taxon>Fabales</taxon>
        <taxon>Fabaceae</taxon>
        <taxon>Papilionoideae</taxon>
        <taxon>50 kb inversion clade</taxon>
        <taxon>dalbergioids sensu lato</taxon>
        <taxon>Dalbergieae</taxon>
        <taxon>Pterocarpus clade</taxon>
        <taxon>Stylosanthes</taxon>
    </lineage>
</organism>
<dbReference type="PANTHER" id="PTHR46033:SF8">
    <property type="entry name" value="PROTEIN MAINTENANCE OF MERISTEMS-LIKE"/>
    <property type="match status" value="1"/>
</dbReference>
<keyword evidence="2" id="KW-1185">Reference proteome</keyword>
<sequence length="216" mass="23497">MPVPEQQMPFMEEAGFGHAIQLQDFAFDAPLLRAARAELVPEPAEETGQGAPAGEAPQAVESLSRLNREYHVAGALREKVLLPRRCSFLMPVPEQLMSFMEEAGFGQAIQLRDFTFDAPLVSAFVERWRPETHTLLSSTSGTNSSLDSSPELASISIGTSSAEQLMCEHGITPFELDEPPATSGMLCISVSSSITSQVTYLRCRSNRARTCSTLST</sequence>
<proteinExistence type="predicted"/>
<dbReference type="InterPro" id="IPR044824">
    <property type="entry name" value="MAIN-like"/>
</dbReference>
<accession>A0ABU6Y8Q2</accession>
<dbReference type="EMBL" id="JASCZI010241746">
    <property type="protein sequence ID" value="MED6206256.1"/>
    <property type="molecule type" value="Genomic_DNA"/>
</dbReference>
<evidence type="ECO:0000313" key="1">
    <source>
        <dbReference type="EMBL" id="MED6206256.1"/>
    </source>
</evidence>
<protein>
    <submittedName>
        <fullName evidence="1">Uncharacterized protein</fullName>
    </submittedName>
</protein>
<gene>
    <name evidence="1" type="ORF">PIB30_024983</name>
</gene>
<evidence type="ECO:0000313" key="2">
    <source>
        <dbReference type="Proteomes" id="UP001341840"/>
    </source>
</evidence>
<reference evidence="1 2" key="1">
    <citation type="journal article" date="2023" name="Plants (Basel)">
        <title>Bridging the Gap: Combining Genomics and Transcriptomics Approaches to Understand Stylosanthes scabra, an Orphan Legume from the Brazilian Caatinga.</title>
        <authorList>
            <person name="Ferreira-Neto J.R.C."/>
            <person name="da Silva M.D."/>
            <person name="Binneck E."/>
            <person name="de Melo N.F."/>
            <person name="da Silva R.H."/>
            <person name="de Melo A.L.T.M."/>
            <person name="Pandolfi V."/>
            <person name="Bustamante F.O."/>
            <person name="Brasileiro-Vidal A.C."/>
            <person name="Benko-Iseppon A.M."/>
        </authorList>
    </citation>
    <scope>NUCLEOTIDE SEQUENCE [LARGE SCALE GENOMIC DNA]</scope>
    <source>
        <tissue evidence="1">Leaves</tissue>
    </source>
</reference>
<comment type="caution">
    <text evidence="1">The sequence shown here is derived from an EMBL/GenBank/DDBJ whole genome shotgun (WGS) entry which is preliminary data.</text>
</comment>